<keyword evidence="6" id="KW-0175">Coiled coil</keyword>
<name>A0A1U8L677_GOSHI</name>
<accession>A0A1U8L677</accession>
<evidence type="ECO:0000256" key="1">
    <source>
        <dbReference type="ARBA" id="ARBA00004123"/>
    </source>
</evidence>
<sequence>MEKHHPSPFFHSDDLIRRRSSASDRTHDDSSDDHVKVKPHIMEMDFFSTDHHQDSKINTNGSSSSFDVNTGLNLVSSRTPSEKKSNTEMSVLKIELERLHEENRRLKSMLDHITRNYNELQGQLFMAVQKQALLAINKQQVNKEGGVKGMPSHPIMSIQQSMDPRRPSTTLDVNEPSATDDKRTELSASSPANTTTSTMDVVSKDGNDDHYRTVHIQGKHVFVEDGIDQTCQQSWGTSPKSSPMVDEPKKEEEQVPEVAFKKARVSVRARSEAPMITDGCQWRKYGQKMAKGNPCPRAYYRCTMAVGCPVRKQVQRCAEDKSILITTYEGNHNHHLPPAATAMAKTTSAAAAMVLSGSTTSKDGLPNSSYLHSSLPYASTMATLSASPPFPTITLDLTQGPNPLPFIRPPPSPPTFPLPLHGYPELSALPAMQIGQQQQQHTASMVETVTAAIASDPNFTAVLAAAISTFMGAPPPPLPPSNNGNNSTTSQALPGSPQLPQSCTTFSTN</sequence>
<dbReference type="GO" id="GO:0003700">
    <property type="term" value="F:DNA-binding transcription factor activity"/>
    <property type="evidence" value="ECO:0007669"/>
    <property type="project" value="InterPro"/>
</dbReference>
<dbReference type="InterPro" id="IPR036576">
    <property type="entry name" value="WRKY_dom_sf"/>
</dbReference>
<evidence type="ECO:0000256" key="5">
    <source>
        <dbReference type="ARBA" id="ARBA00023242"/>
    </source>
</evidence>
<evidence type="ECO:0000256" key="2">
    <source>
        <dbReference type="ARBA" id="ARBA00023015"/>
    </source>
</evidence>
<dbReference type="SMR" id="A0A1U8L677"/>
<evidence type="ECO:0000256" key="4">
    <source>
        <dbReference type="ARBA" id="ARBA00023163"/>
    </source>
</evidence>
<dbReference type="OMA" id="YHNFPYT"/>
<feature type="coiled-coil region" evidence="6">
    <location>
        <begin position="82"/>
        <end position="123"/>
    </location>
</feature>
<protein>
    <submittedName>
        <fullName evidence="10">Probable WRKY transcription factor 47</fullName>
    </submittedName>
</protein>
<keyword evidence="2" id="KW-0805">Transcription regulation</keyword>
<dbReference type="SUPFAM" id="SSF118290">
    <property type="entry name" value="WRKY DNA-binding domain"/>
    <property type="match status" value="1"/>
</dbReference>
<organism evidence="9 10">
    <name type="scientific">Gossypium hirsutum</name>
    <name type="common">Upland cotton</name>
    <name type="synonym">Gossypium mexicanum</name>
    <dbReference type="NCBI Taxonomy" id="3635"/>
    <lineage>
        <taxon>Eukaryota</taxon>
        <taxon>Viridiplantae</taxon>
        <taxon>Streptophyta</taxon>
        <taxon>Embryophyta</taxon>
        <taxon>Tracheophyta</taxon>
        <taxon>Spermatophyta</taxon>
        <taxon>Magnoliopsida</taxon>
        <taxon>eudicotyledons</taxon>
        <taxon>Gunneridae</taxon>
        <taxon>Pentapetalae</taxon>
        <taxon>rosids</taxon>
        <taxon>malvids</taxon>
        <taxon>Malvales</taxon>
        <taxon>Malvaceae</taxon>
        <taxon>Malvoideae</taxon>
        <taxon>Gossypium</taxon>
    </lineage>
</organism>
<evidence type="ECO:0000313" key="10">
    <source>
        <dbReference type="RefSeq" id="XP_016708649.1"/>
    </source>
</evidence>
<feature type="compositionally biased region" description="Polar residues" evidence="7">
    <location>
        <begin position="232"/>
        <end position="241"/>
    </location>
</feature>
<feature type="compositionally biased region" description="Low complexity" evidence="7">
    <location>
        <begin position="187"/>
        <end position="198"/>
    </location>
</feature>
<feature type="region of interest" description="Disordered" evidence="7">
    <location>
        <begin position="474"/>
        <end position="509"/>
    </location>
</feature>
<dbReference type="PANTHER" id="PTHR31429:SF59">
    <property type="entry name" value="WRKY TRANSCRIPTION FACTOR 47-RELATED"/>
    <property type="match status" value="1"/>
</dbReference>
<dbReference type="Gene3D" id="2.20.25.80">
    <property type="entry name" value="WRKY domain"/>
    <property type="match status" value="1"/>
</dbReference>
<gene>
    <name evidence="10" type="primary">LOC107922953</name>
</gene>
<dbReference type="Pfam" id="PF03106">
    <property type="entry name" value="WRKY"/>
    <property type="match status" value="1"/>
</dbReference>
<dbReference type="OrthoDB" id="2020995at2759"/>
<reference evidence="9" key="1">
    <citation type="journal article" date="2020" name="Nat. Genet.">
        <title>Genomic diversifications of five Gossypium allopolyploid species and their impact on cotton improvement.</title>
        <authorList>
            <person name="Chen Z.J."/>
            <person name="Sreedasyam A."/>
            <person name="Ando A."/>
            <person name="Song Q."/>
            <person name="De Santiago L.M."/>
            <person name="Hulse-Kemp A.M."/>
            <person name="Ding M."/>
            <person name="Ye W."/>
            <person name="Kirkbride R.C."/>
            <person name="Jenkins J."/>
            <person name="Plott C."/>
            <person name="Lovell J."/>
            <person name="Lin Y.M."/>
            <person name="Vaughn R."/>
            <person name="Liu B."/>
            <person name="Simpson S."/>
            <person name="Scheffler B.E."/>
            <person name="Wen L."/>
            <person name="Saski C.A."/>
            <person name="Grover C.E."/>
            <person name="Hu G."/>
            <person name="Conover J.L."/>
            <person name="Carlson J.W."/>
            <person name="Shu S."/>
            <person name="Boston L.B."/>
            <person name="Williams M."/>
            <person name="Peterson D.G."/>
            <person name="McGee K."/>
            <person name="Jones D.C."/>
            <person name="Wendel J.F."/>
            <person name="Stelly D.M."/>
            <person name="Grimwood J."/>
            <person name="Schmutz J."/>
        </authorList>
    </citation>
    <scope>NUCLEOTIDE SEQUENCE [LARGE SCALE GENOMIC DNA]</scope>
    <source>
        <strain evidence="9">cv. TM-1</strain>
    </source>
</reference>
<dbReference type="AlphaFoldDB" id="A0A1U8L677"/>
<dbReference type="PANTHER" id="PTHR31429">
    <property type="entry name" value="WRKY TRANSCRIPTION FACTOR 36-RELATED"/>
    <property type="match status" value="1"/>
</dbReference>
<evidence type="ECO:0000256" key="6">
    <source>
        <dbReference type="SAM" id="Coils"/>
    </source>
</evidence>
<reference evidence="10" key="2">
    <citation type="submission" date="2025-08" db="UniProtKB">
        <authorList>
            <consortium name="RefSeq"/>
        </authorList>
    </citation>
    <scope>IDENTIFICATION</scope>
</reference>
<dbReference type="InterPro" id="IPR044810">
    <property type="entry name" value="WRKY_plant"/>
</dbReference>
<feature type="compositionally biased region" description="Polar residues" evidence="7">
    <location>
        <begin position="158"/>
        <end position="172"/>
    </location>
</feature>
<dbReference type="GO" id="GO:0043565">
    <property type="term" value="F:sequence-specific DNA binding"/>
    <property type="evidence" value="ECO:0007669"/>
    <property type="project" value="InterPro"/>
</dbReference>
<dbReference type="Proteomes" id="UP000818029">
    <property type="component" value="Chromosome A12"/>
</dbReference>
<dbReference type="PaxDb" id="3635-A0A1U8L677"/>
<comment type="subcellular location">
    <subcellularLocation>
        <location evidence="1">Nucleus</location>
    </subcellularLocation>
</comment>
<dbReference type="KEGG" id="ghi:107922953"/>
<evidence type="ECO:0000256" key="7">
    <source>
        <dbReference type="SAM" id="MobiDB-lite"/>
    </source>
</evidence>
<dbReference type="GeneID" id="107922953"/>
<dbReference type="PROSITE" id="PS50811">
    <property type="entry name" value="WRKY"/>
    <property type="match status" value="1"/>
</dbReference>
<dbReference type="SMART" id="SM00774">
    <property type="entry name" value="WRKY"/>
    <property type="match status" value="1"/>
</dbReference>
<keyword evidence="4" id="KW-0804">Transcription</keyword>
<dbReference type="RefSeq" id="XP_016708649.1">
    <property type="nucleotide sequence ID" value="XM_016853160.2"/>
</dbReference>
<keyword evidence="5" id="KW-0539">Nucleus</keyword>
<evidence type="ECO:0000259" key="8">
    <source>
        <dbReference type="PROSITE" id="PS50811"/>
    </source>
</evidence>
<feature type="compositionally biased region" description="Polar residues" evidence="7">
    <location>
        <begin position="487"/>
        <end position="509"/>
    </location>
</feature>
<dbReference type="InterPro" id="IPR003657">
    <property type="entry name" value="WRKY_dom"/>
</dbReference>
<keyword evidence="9" id="KW-1185">Reference proteome</keyword>
<evidence type="ECO:0000256" key="3">
    <source>
        <dbReference type="ARBA" id="ARBA00023125"/>
    </source>
</evidence>
<dbReference type="FunFam" id="2.20.25.80:FF:000002">
    <property type="entry name" value="probable WRKY transcription factor 31"/>
    <property type="match status" value="1"/>
</dbReference>
<evidence type="ECO:0000313" key="9">
    <source>
        <dbReference type="Proteomes" id="UP000818029"/>
    </source>
</evidence>
<feature type="region of interest" description="Disordered" evidence="7">
    <location>
        <begin position="158"/>
        <end position="201"/>
    </location>
</feature>
<feature type="region of interest" description="Disordered" evidence="7">
    <location>
        <begin position="1"/>
        <end position="37"/>
    </location>
</feature>
<proteinExistence type="predicted"/>
<keyword evidence="3" id="KW-0238">DNA-binding</keyword>
<feature type="region of interest" description="Disordered" evidence="7">
    <location>
        <begin position="232"/>
        <end position="255"/>
    </location>
</feature>
<feature type="domain" description="WRKY" evidence="8">
    <location>
        <begin position="271"/>
        <end position="337"/>
    </location>
</feature>
<dbReference type="GO" id="GO:0005634">
    <property type="term" value="C:nucleus"/>
    <property type="evidence" value="ECO:0007669"/>
    <property type="project" value="UniProtKB-SubCell"/>
</dbReference>